<sequence>MSSGFTTSESVFTLSDGLEVYTKTWKPSGPAIAQAFFLHGYSDHCNAYYNFPATLASAGIELFSFDQRGWGQTCKEDKTQWGASGSTAQLFADIDELLLQRVAVHPALPLFLIGHSMGGGVALTYAYAGAHRSKLAGVAVWSPMIDTAPDTRPSSLMVAAGRLAAKVFPGMKMVNRLSCEYMSRDAAVNEEFENDALCHSTGTLLGIKEMLDRGKKLQDPKIVASFPPDLPVLVMHGSGDKVTSCDESKKFVERLQVKDKLFVQYDGWYHKLHAEPGEDKQKFADDMVEWLKARCSTSMGGSKL</sequence>
<dbReference type="AlphaFoldDB" id="A0A5J5EF53"/>
<gene>
    <name evidence="2" type="ORF">FN846DRAFT_977519</name>
</gene>
<dbReference type="PRINTS" id="PR00111">
    <property type="entry name" value="ABHYDROLASE"/>
</dbReference>
<dbReference type="GO" id="GO:0016787">
    <property type="term" value="F:hydrolase activity"/>
    <property type="evidence" value="ECO:0007669"/>
    <property type="project" value="UniProtKB-KW"/>
</dbReference>
<dbReference type="Proteomes" id="UP000326924">
    <property type="component" value="Unassembled WGS sequence"/>
</dbReference>
<reference evidence="2 3" key="1">
    <citation type="submission" date="2019-09" db="EMBL/GenBank/DDBJ databases">
        <title>Draft genome of the ectomycorrhizal ascomycete Sphaerosporella brunnea.</title>
        <authorList>
            <consortium name="DOE Joint Genome Institute"/>
            <person name="Benucci G.M."/>
            <person name="Marozzi G."/>
            <person name="Antonielli L."/>
            <person name="Sanchez S."/>
            <person name="Marco P."/>
            <person name="Wang X."/>
            <person name="Falini L.B."/>
            <person name="Barry K."/>
            <person name="Haridas S."/>
            <person name="Lipzen A."/>
            <person name="Labutti K."/>
            <person name="Grigoriev I.V."/>
            <person name="Murat C."/>
            <person name="Martin F."/>
            <person name="Albertini E."/>
            <person name="Donnini D."/>
            <person name="Bonito G."/>
        </authorList>
    </citation>
    <scope>NUCLEOTIDE SEQUENCE [LARGE SCALE GENOMIC DNA]</scope>
    <source>
        <strain evidence="2 3">Sb_GMNB300</strain>
    </source>
</reference>
<organism evidence="2 3">
    <name type="scientific">Sphaerosporella brunnea</name>
    <dbReference type="NCBI Taxonomy" id="1250544"/>
    <lineage>
        <taxon>Eukaryota</taxon>
        <taxon>Fungi</taxon>
        <taxon>Dikarya</taxon>
        <taxon>Ascomycota</taxon>
        <taxon>Pezizomycotina</taxon>
        <taxon>Pezizomycetes</taxon>
        <taxon>Pezizales</taxon>
        <taxon>Pyronemataceae</taxon>
        <taxon>Sphaerosporella</taxon>
    </lineage>
</organism>
<name>A0A5J5EF53_9PEZI</name>
<keyword evidence="2" id="KW-0378">Hydrolase</keyword>
<dbReference type="InParanoid" id="A0A5J5EF53"/>
<dbReference type="OrthoDB" id="10249433at2759"/>
<evidence type="ECO:0000313" key="2">
    <source>
        <dbReference type="EMBL" id="KAA8893763.1"/>
    </source>
</evidence>
<dbReference type="InterPro" id="IPR029058">
    <property type="entry name" value="AB_hydrolase_fold"/>
</dbReference>
<dbReference type="EMBL" id="VXIS01000405">
    <property type="protein sequence ID" value="KAA8893763.1"/>
    <property type="molecule type" value="Genomic_DNA"/>
</dbReference>
<dbReference type="Pfam" id="PF12146">
    <property type="entry name" value="Hydrolase_4"/>
    <property type="match status" value="1"/>
</dbReference>
<feature type="domain" description="Serine aminopeptidase S33" evidence="1">
    <location>
        <begin position="33"/>
        <end position="276"/>
    </location>
</feature>
<dbReference type="FunCoup" id="A0A5J5EF53">
    <property type="interactions" value="397"/>
</dbReference>
<dbReference type="SUPFAM" id="SSF53474">
    <property type="entry name" value="alpha/beta-Hydrolases"/>
    <property type="match status" value="1"/>
</dbReference>
<dbReference type="InterPro" id="IPR000073">
    <property type="entry name" value="AB_hydrolase_1"/>
</dbReference>
<accession>A0A5J5EF53</accession>
<dbReference type="Gene3D" id="3.40.50.1820">
    <property type="entry name" value="alpha/beta hydrolase"/>
    <property type="match status" value="1"/>
</dbReference>
<dbReference type="PANTHER" id="PTHR11614">
    <property type="entry name" value="PHOSPHOLIPASE-RELATED"/>
    <property type="match status" value="1"/>
</dbReference>
<protein>
    <submittedName>
        <fullName evidence="2">Alpha/Beta hydrolase protein</fullName>
    </submittedName>
</protein>
<keyword evidence="3" id="KW-1185">Reference proteome</keyword>
<comment type="caution">
    <text evidence="2">The sequence shown here is derived from an EMBL/GenBank/DDBJ whole genome shotgun (WGS) entry which is preliminary data.</text>
</comment>
<dbReference type="InterPro" id="IPR022742">
    <property type="entry name" value="Hydrolase_4"/>
</dbReference>
<dbReference type="InterPro" id="IPR051044">
    <property type="entry name" value="MAG_DAG_Lipase"/>
</dbReference>
<proteinExistence type="predicted"/>
<evidence type="ECO:0000313" key="3">
    <source>
        <dbReference type="Proteomes" id="UP000326924"/>
    </source>
</evidence>
<evidence type="ECO:0000259" key="1">
    <source>
        <dbReference type="Pfam" id="PF12146"/>
    </source>
</evidence>